<sequence length="283" mass="32992">MTHPRYSHQSLERKSIARLKQIYSEIGGTTVVRDRRRKNAWISAIAQHQTRHLYKIAPAALDQQAQAQAELENFIAQQAEEIAPESLTVREISFYETEYYAGDKLIATVSYDSEDFVTLRWVVMVNGQEIHRDYTLEKCVCRRRCRRHRFINWKYLDGSLPVQEQNATQTDNIGNEIMTEVAAECEKRGLELIGVGVRAAFRRKARRRHRIYRDGNKLGEVELSQGILWAVRADNRERVMCECGTDAFWWLSTANPSFADEYLQYYPLEQLKPDQWGQLFVVA</sequence>
<dbReference type="RefSeq" id="WP_190479954.1">
    <property type="nucleotide sequence ID" value="NZ_JACJSG010000078.1"/>
</dbReference>
<gene>
    <name evidence="1" type="ORF">H6G83_32620</name>
</gene>
<organism evidence="1 2">
    <name type="scientific">Anabaena azotica FACHB-119</name>
    <dbReference type="NCBI Taxonomy" id="947527"/>
    <lineage>
        <taxon>Bacteria</taxon>
        <taxon>Bacillati</taxon>
        <taxon>Cyanobacteriota</taxon>
        <taxon>Cyanophyceae</taxon>
        <taxon>Nostocales</taxon>
        <taxon>Nostocaceae</taxon>
        <taxon>Anabaena</taxon>
        <taxon>Anabaena azotica</taxon>
    </lineage>
</organism>
<comment type="caution">
    <text evidence="1">The sequence shown here is derived from an EMBL/GenBank/DDBJ whole genome shotgun (WGS) entry which is preliminary data.</text>
</comment>
<dbReference type="Proteomes" id="UP000661112">
    <property type="component" value="Unassembled WGS sequence"/>
</dbReference>
<accession>A0ABR8DEA5</accession>
<dbReference type="EMBL" id="JACJSG010000078">
    <property type="protein sequence ID" value="MBD2505291.1"/>
    <property type="molecule type" value="Genomic_DNA"/>
</dbReference>
<evidence type="ECO:0000313" key="1">
    <source>
        <dbReference type="EMBL" id="MBD2505291.1"/>
    </source>
</evidence>
<reference evidence="1 2" key="1">
    <citation type="journal article" date="2020" name="ISME J.">
        <title>Comparative genomics reveals insights into cyanobacterial evolution and habitat adaptation.</title>
        <authorList>
            <person name="Chen M.Y."/>
            <person name="Teng W.K."/>
            <person name="Zhao L."/>
            <person name="Hu C.X."/>
            <person name="Zhou Y.K."/>
            <person name="Han B.P."/>
            <person name="Song L.R."/>
            <person name="Shu W.S."/>
        </authorList>
    </citation>
    <scope>NUCLEOTIDE SEQUENCE [LARGE SCALE GENOMIC DNA]</scope>
    <source>
        <strain evidence="1 2">FACHB-119</strain>
    </source>
</reference>
<keyword evidence="2" id="KW-1185">Reference proteome</keyword>
<protein>
    <submittedName>
        <fullName evidence="1">Uncharacterized protein</fullName>
    </submittedName>
</protein>
<evidence type="ECO:0000313" key="2">
    <source>
        <dbReference type="Proteomes" id="UP000661112"/>
    </source>
</evidence>
<proteinExistence type="predicted"/>
<name>A0ABR8DEA5_9NOST</name>